<evidence type="ECO:0000313" key="1">
    <source>
        <dbReference type="EMBL" id="SNT28918.1"/>
    </source>
</evidence>
<proteinExistence type="predicted"/>
<accession>A0A239LG82</accession>
<protein>
    <recommendedName>
        <fullName evidence="3">Head-tail joining protein</fullName>
    </recommendedName>
</protein>
<sequence length="101" mass="11070">MSWSEEDFFAAFSDAGMLTAAVYQPAIGNPVPLQVGFVQPDVLLLDERVQASQVEIEFETARAPLMRQGDTIVIGNDVYRVRGTPTKKADGYFSTVQIGKT</sequence>
<reference evidence="1 2" key="1">
    <citation type="submission" date="2017-06" db="EMBL/GenBank/DDBJ databases">
        <authorList>
            <person name="Kim H.J."/>
            <person name="Triplett B.A."/>
        </authorList>
    </citation>
    <scope>NUCLEOTIDE SEQUENCE [LARGE SCALE GENOMIC DNA]</scope>
    <source>
        <strain evidence="1 2">U15</strain>
    </source>
</reference>
<dbReference type="InterPro" id="IPR008018">
    <property type="entry name" value="Phage_tail_attach_FII"/>
</dbReference>
<dbReference type="Proteomes" id="UP000198284">
    <property type="component" value="Unassembled WGS sequence"/>
</dbReference>
<dbReference type="OrthoDB" id="8656743at2"/>
<dbReference type="RefSeq" id="WP_089401421.1">
    <property type="nucleotide sequence ID" value="NZ_FZOT01000022.1"/>
</dbReference>
<dbReference type="AlphaFoldDB" id="A0A239LG82"/>
<dbReference type="Pfam" id="PF05354">
    <property type="entry name" value="Phage_attach"/>
    <property type="match status" value="1"/>
</dbReference>
<organism evidence="1 2">
    <name type="scientific">Noviherbaspirillum humi</name>
    <dbReference type="NCBI Taxonomy" id="1688639"/>
    <lineage>
        <taxon>Bacteria</taxon>
        <taxon>Pseudomonadati</taxon>
        <taxon>Pseudomonadota</taxon>
        <taxon>Betaproteobacteria</taxon>
        <taxon>Burkholderiales</taxon>
        <taxon>Oxalobacteraceae</taxon>
        <taxon>Noviherbaspirillum</taxon>
    </lineage>
</organism>
<gene>
    <name evidence="1" type="ORF">SAMN06265795_12238</name>
</gene>
<dbReference type="EMBL" id="FZOT01000022">
    <property type="protein sequence ID" value="SNT28918.1"/>
    <property type="molecule type" value="Genomic_DNA"/>
</dbReference>
<evidence type="ECO:0000313" key="2">
    <source>
        <dbReference type="Proteomes" id="UP000198284"/>
    </source>
</evidence>
<dbReference type="GO" id="GO:0019068">
    <property type="term" value="P:virion assembly"/>
    <property type="evidence" value="ECO:0007669"/>
    <property type="project" value="InterPro"/>
</dbReference>
<name>A0A239LG82_9BURK</name>
<evidence type="ECO:0008006" key="3">
    <source>
        <dbReference type="Google" id="ProtNLM"/>
    </source>
</evidence>
<keyword evidence="2" id="KW-1185">Reference proteome</keyword>